<name>A0A9W6NVW9_9PSEU</name>
<dbReference type="Proteomes" id="UP001143463">
    <property type="component" value="Unassembled WGS sequence"/>
</dbReference>
<proteinExistence type="predicted"/>
<dbReference type="InterPro" id="IPR050321">
    <property type="entry name" value="Glycosyltr_2/OpgH_subfam"/>
</dbReference>
<dbReference type="EMBL" id="BSFQ01000006">
    <property type="protein sequence ID" value="GLL10976.1"/>
    <property type="molecule type" value="Genomic_DNA"/>
</dbReference>
<comment type="subcellular location">
    <subcellularLocation>
        <location evidence="1">Membrane</location>
        <topology evidence="1">Multi-pass membrane protein</topology>
    </subcellularLocation>
</comment>
<feature type="transmembrane region" description="Helical" evidence="10">
    <location>
        <begin position="388"/>
        <end position="417"/>
    </location>
</feature>
<feature type="transmembrane region" description="Helical" evidence="10">
    <location>
        <begin position="429"/>
        <end position="446"/>
    </location>
</feature>
<dbReference type="AlphaFoldDB" id="A0A9W6NVW9"/>
<feature type="transmembrane region" description="Helical" evidence="10">
    <location>
        <begin position="46"/>
        <end position="68"/>
    </location>
</feature>
<dbReference type="Pfam" id="PF13506">
    <property type="entry name" value="Glyco_transf_21"/>
    <property type="match status" value="1"/>
</dbReference>
<evidence type="ECO:0000256" key="10">
    <source>
        <dbReference type="SAM" id="Phobius"/>
    </source>
</evidence>
<dbReference type="PANTHER" id="PTHR43867">
    <property type="entry name" value="CELLULOSE SYNTHASE CATALYTIC SUBUNIT A [UDP-FORMING]"/>
    <property type="match status" value="1"/>
</dbReference>
<evidence type="ECO:0000256" key="9">
    <source>
        <dbReference type="SAM" id="MobiDB-lite"/>
    </source>
</evidence>
<dbReference type="Gene3D" id="3.90.550.10">
    <property type="entry name" value="Spore Coat Polysaccharide Biosynthesis Protein SpsA, Chain A"/>
    <property type="match status" value="1"/>
</dbReference>
<comment type="pathway">
    <text evidence="2">Lipid metabolism; sphingolipid metabolism.</text>
</comment>
<evidence type="ECO:0000256" key="5">
    <source>
        <dbReference type="ARBA" id="ARBA00022679"/>
    </source>
</evidence>
<keyword evidence="5 11" id="KW-0808">Transferase</keyword>
<evidence type="ECO:0000256" key="4">
    <source>
        <dbReference type="ARBA" id="ARBA00022676"/>
    </source>
</evidence>
<keyword evidence="7 10" id="KW-1133">Transmembrane helix</keyword>
<evidence type="ECO:0000256" key="1">
    <source>
        <dbReference type="ARBA" id="ARBA00004141"/>
    </source>
</evidence>
<feature type="transmembrane region" description="Helical" evidence="10">
    <location>
        <begin position="515"/>
        <end position="532"/>
    </location>
</feature>
<reference evidence="11" key="2">
    <citation type="submission" date="2023-01" db="EMBL/GenBank/DDBJ databases">
        <authorList>
            <person name="Sun Q."/>
            <person name="Evtushenko L."/>
        </authorList>
    </citation>
    <scope>NUCLEOTIDE SEQUENCE</scope>
    <source>
        <strain evidence="11">VKM Ac-1069</strain>
    </source>
</reference>
<dbReference type="GO" id="GO:0005886">
    <property type="term" value="C:plasma membrane"/>
    <property type="evidence" value="ECO:0007669"/>
    <property type="project" value="TreeGrafter"/>
</dbReference>
<gene>
    <name evidence="11" type="ORF">GCM10017577_21170</name>
</gene>
<evidence type="ECO:0000256" key="2">
    <source>
        <dbReference type="ARBA" id="ARBA00004760"/>
    </source>
</evidence>
<dbReference type="PANTHER" id="PTHR43867:SF2">
    <property type="entry name" value="CELLULOSE SYNTHASE CATALYTIC SUBUNIT A [UDP-FORMING]"/>
    <property type="match status" value="1"/>
</dbReference>
<accession>A0A9W6NVW9</accession>
<organism evidence="11 12">
    <name type="scientific">Pseudonocardia halophobica</name>
    <dbReference type="NCBI Taxonomy" id="29401"/>
    <lineage>
        <taxon>Bacteria</taxon>
        <taxon>Bacillati</taxon>
        <taxon>Actinomycetota</taxon>
        <taxon>Actinomycetes</taxon>
        <taxon>Pseudonocardiales</taxon>
        <taxon>Pseudonocardiaceae</taxon>
        <taxon>Pseudonocardia</taxon>
    </lineage>
</organism>
<sequence length="613" mass="67361">MASPVGEQERVRAFSEISGPITEPPADRPYQVEFKGVHKSDGPRRYAGSLAIVVLNVAVEIGFVLWLLHPSHRPEVDGNTFAQAANVFVIASIALVEALRLVNVVSLSLASILARDPIPVRPDSGLRVAFLTTIVPGKEPIEMVRTTLEAARRIRHDGRFDVWLLDEGDAPAVKEMCLETGVHHFSRKGVEAYNQPRGFFKAKTKHGNYNAWVDAHGYRYDVFLSVDPDHVPLPNYAERMLGYFRDPDVAFVVGPQCYANVDNFVTKAAESQQFPFHSVIQRAANAYGIPMLVGTNNAVRIDALMCIGGLADSITEDMATGLALHTRRNPGTGRRWRSVYTPDVVAVGEGPSSWTDYFSQQLRWSRGTFEILSGTFWRRFLRLTPGRMLHYLLITTFYPSMAVGWILGAVNATLYLAFGVAGIVVPPELWLALYVDATLFQAWVYIRNRRYNVSPYEETGSAGLRGMAMSVLSAPIYASALTATVLRRPAKFVVTPKADASSPDRVDTFRRHLQWSALLAAALVTSVVLGYANVDVMMWPAIALLVSLAPLAIWLLERDDDATGTQSPSELVGATAPVRPLRPQPHIPAQPGLLRPGAVPAPRNTDDEIGAIA</sequence>
<dbReference type="InterPro" id="IPR025993">
    <property type="entry name" value="Ceramide_glucosylTrfase"/>
</dbReference>
<evidence type="ECO:0000256" key="7">
    <source>
        <dbReference type="ARBA" id="ARBA00022989"/>
    </source>
</evidence>
<dbReference type="SUPFAM" id="SSF53448">
    <property type="entry name" value="Nucleotide-diphospho-sugar transferases"/>
    <property type="match status" value="1"/>
</dbReference>
<comment type="caution">
    <text evidence="11">The sequence shown here is derived from an EMBL/GenBank/DDBJ whole genome shotgun (WGS) entry which is preliminary data.</text>
</comment>
<keyword evidence="4" id="KW-0328">Glycosyltransferase</keyword>
<evidence type="ECO:0000256" key="3">
    <source>
        <dbReference type="ARBA" id="ARBA00004991"/>
    </source>
</evidence>
<keyword evidence="6 10" id="KW-0812">Transmembrane</keyword>
<evidence type="ECO:0000313" key="11">
    <source>
        <dbReference type="EMBL" id="GLL10976.1"/>
    </source>
</evidence>
<reference evidence="11" key="1">
    <citation type="journal article" date="2014" name="Int. J. Syst. Evol. Microbiol.">
        <title>Complete genome sequence of Corynebacterium casei LMG S-19264T (=DSM 44701T), isolated from a smear-ripened cheese.</title>
        <authorList>
            <consortium name="US DOE Joint Genome Institute (JGI-PGF)"/>
            <person name="Walter F."/>
            <person name="Albersmeier A."/>
            <person name="Kalinowski J."/>
            <person name="Ruckert C."/>
        </authorList>
    </citation>
    <scope>NUCLEOTIDE SEQUENCE</scope>
    <source>
        <strain evidence="11">VKM Ac-1069</strain>
    </source>
</reference>
<evidence type="ECO:0000256" key="6">
    <source>
        <dbReference type="ARBA" id="ARBA00022692"/>
    </source>
</evidence>
<evidence type="ECO:0000313" key="12">
    <source>
        <dbReference type="Proteomes" id="UP001143463"/>
    </source>
</evidence>
<dbReference type="RefSeq" id="WP_051737319.1">
    <property type="nucleotide sequence ID" value="NZ_BAAAUZ010000079.1"/>
</dbReference>
<comment type="pathway">
    <text evidence="3">Sphingolipid metabolism.</text>
</comment>
<feature type="region of interest" description="Disordered" evidence="9">
    <location>
        <begin position="565"/>
        <end position="613"/>
    </location>
</feature>
<keyword evidence="12" id="KW-1185">Reference proteome</keyword>
<evidence type="ECO:0000256" key="8">
    <source>
        <dbReference type="ARBA" id="ARBA00023136"/>
    </source>
</evidence>
<protein>
    <submittedName>
        <fullName evidence="11">Glycosyl transferase</fullName>
    </submittedName>
</protein>
<keyword evidence="8 10" id="KW-0472">Membrane</keyword>
<dbReference type="GO" id="GO:0016758">
    <property type="term" value="F:hexosyltransferase activity"/>
    <property type="evidence" value="ECO:0007669"/>
    <property type="project" value="TreeGrafter"/>
</dbReference>
<feature type="transmembrane region" description="Helical" evidence="10">
    <location>
        <begin position="88"/>
        <end position="114"/>
    </location>
</feature>
<feature type="transmembrane region" description="Helical" evidence="10">
    <location>
        <begin position="538"/>
        <end position="556"/>
    </location>
</feature>
<dbReference type="InterPro" id="IPR029044">
    <property type="entry name" value="Nucleotide-diphossugar_trans"/>
</dbReference>